<dbReference type="OrthoDB" id="66074at2157"/>
<proteinExistence type="predicted"/>
<dbReference type="Proteomes" id="UP000053462">
    <property type="component" value="Unassembled WGS sequence"/>
</dbReference>
<accession>A0A100XVN7</accession>
<gene>
    <name evidence="2" type="ORF">APY94_12030</name>
</gene>
<evidence type="ECO:0000256" key="1">
    <source>
        <dbReference type="SAM" id="Phobius"/>
    </source>
</evidence>
<sequence>MNARTLVIVGLLLLALHASAVTAENIKIWGLTSNGTHAMVSYYKDDGFHTALYDGSSFYEFPIPRKPVDLNRTAIDYEPNEWSYYDELNPVVVGYFNGTWIFDGLERLAFFDGRTFRVVFHPGCSACMVTEFKSGTHNALFVSRTVTMLTYETVTMFDGGQFRWINITGDSIHVAYIPSRDSWLIYLRNGGDLYENSLYLYDGSLEKLLDFSEGFKVYSMDSNGSVVLLATNYGLYSYNGTINKISTMDAYLVRWDGCWMLATSGGLFTYDGRNFTKITDPGIRIVYITRVNDFWLIAGVQKGQWRLLKYHDGMFEDLTSELLNAKPWPPSDSDHLLQGSHERRIICLVCALMLFSLLLLLKRRV</sequence>
<protein>
    <submittedName>
        <fullName evidence="2">Uncharacterized protein</fullName>
    </submittedName>
</protein>
<name>A0A100XVN7_9EURY</name>
<keyword evidence="1" id="KW-1133">Transmembrane helix</keyword>
<dbReference type="RefSeq" id="WP_058939855.1">
    <property type="nucleotide sequence ID" value="NZ_LLYW01000050.1"/>
</dbReference>
<feature type="transmembrane region" description="Helical" evidence="1">
    <location>
        <begin position="343"/>
        <end position="361"/>
    </location>
</feature>
<keyword evidence="3" id="KW-1185">Reference proteome</keyword>
<dbReference type="EMBL" id="LLYW01000050">
    <property type="protein sequence ID" value="KUH31669.1"/>
    <property type="molecule type" value="Genomic_DNA"/>
</dbReference>
<comment type="caution">
    <text evidence="2">The sequence shown here is derived from an EMBL/GenBank/DDBJ whole genome shotgun (WGS) entry which is preliminary data.</text>
</comment>
<dbReference type="AlphaFoldDB" id="A0A100XVN7"/>
<evidence type="ECO:0000313" key="2">
    <source>
        <dbReference type="EMBL" id="KUH31669.1"/>
    </source>
</evidence>
<reference evidence="2 3" key="1">
    <citation type="submission" date="2015-10" db="EMBL/GenBank/DDBJ databases">
        <title>Draft genome sequence of Thermococcus celericrescens strain DSM 17994.</title>
        <authorList>
            <person name="Hong S.-J."/>
            <person name="Park C.-E."/>
            <person name="Shin J.-H."/>
        </authorList>
    </citation>
    <scope>NUCLEOTIDE SEQUENCE [LARGE SCALE GENOMIC DNA]</scope>
    <source>
        <strain evidence="2 3">DSM 17994</strain>
    </source>
</reference>
<keyword evidence="1" id="KW-0812">Transmembrane</keyword>
<keyword evidence="1" id="KW-0472">Membrane</keyword>
<evidence type="ECO:0000313" key="3">
    <source>
        <dbReference type="Proteomes" id="UP000053462"/>
    </source>
</evidence>
<organism evidence="2 3">
    <name type="scientific">Thermococcus celericrescens</name>
    <dbReference type="NCBI Taxonomy" id="227598"/>
    <lineage>
        <taxon>Archaea</taxon>
        <taxon>Methanobacteriati</taxon>
        <taxon>Methanobacteriota</taxon>
        <taxon>Thermococci</taxon>
        <taxon>Thermococcales</taxon>
        <taxon>Thermococcaceae</taxon>
        <taxon>Thermococcus</taxon>
    </lineage>
</organism>